<evidence type="ECO:0000313" key="2">
    <source>
        <dbReference type="EMBL" id="MFC5474694.1"/>
    </source>
</evidence>
<dbReference type="RefSeq" id="WP_378997805.1">
    <property type="nucleotide sequence ID" value="NZ_JBHSMT010000022.1"/>
</dbReference>
<sequence>MKYRQPPARGVSLVELMVAMTIGLILVAAVIGVYLAQTRTYKTTNSQASIQNAENAISALLTPTIRAAGFSGCATLVQALSNLNPGGPAPLGTLGANPSMLMGYDAGTTLTISKDNAANDSNAGDWSPSLDASLAGNVEAGSDVLVVLGTIPGSQPVGVVTIGSGSNSLVVQNATGSGISVGQFGAVSDCLKTSVFQITAVAGNTLTHAAGSGALANTSDFLAVNYPIGSQFVPLQQIAFFVAQGQGGQSALMRATLNGATWTIQPLVPGVETMQVLYGIGSNGALTQYVTANAVVNWAQVYAVRLGFLIEGQAGSGSASSTNPTQFTVLGSSVTAPADNRLRHVYEMIINLRNSTS</sequence>
<dbReference type="NCBIfam" id="TIGR02532">
    <property type="entry name" value="IV_pilin_GFxxxE"/>
    <property type="match status" value="1"/>
</dbReference>
<dbReference type="InterPro" id="IPR012902">
    <property type="entry name" value="N_methyl_site"/>
</dbReference>
<dbReference type="EMBL" id="JBHSMT010000022">
    <property type="protein sequence ID" value="MFC5474694.1"/>
    <property type="molecule type" value="Genomic_DNA"/>
</dbReference>
<dbReference type="Pfam" id="PF16074">
    <property type="entry name" value="PilW"/>
    <property type="match status" value="1"/>
</dbReference>
<name>A0ABW0M941_9BURK</name>
<proteinExistence type="predicted"/>
<comment type="caution">
    <text evidence="2">The sequence shown here is derived from an EMBL/GenBank/DDBJ whole genome shotgun (WGS) entry which is preliminary data.</text>
</comment>
<dbReference type="PROSITE" id="PS00409">
    <property type="entry name" value="PROKAR_NTER_METHYL"/>
    <property type="match status" value="1"/>
</dbReference>
<gene>
    <name evidence="2" type="ORF">ACFPM8_12090</name>
</gene>
<evidence type="ECO:0000313" key="3">
    <source>
        <dbReference type="Proteomes" id="UP001596045"/>
    </source>
</evidence>
<reference evidence="3" key="1">
    <citation type="journal article" date="2019" name="Int. J. Syst. Evol. Microbiol.">
        <title>The Global Catalogue of Microorganisms (GCM) 10K type strain sequencing project: providing services to taxonomists for standard genome sequencing and annotation.</title>
        <authorList>
            <consortium name="The Broad Institute Genomics Platform"/>
            <consortium name="The Broad Institute Genome Sequencing Center for Infectious Disease"/>
            <person name="Wu L."/>
            <person name="Ma J."/>
        </authorList>
    </citation>
    <scope>NUCLEOTIDE SEQUENCE [LARGE SCALE GENOMIC DNA]</scope>
    <source>
        <strain evidence="3">JCM 17066</strain>
    </source>
</reference>
<keyword evidence="3" id="KW-1185">Reference proteome</keyword>
<keyword evidence="1" id="KW-0812">Transmembrane</keyword>
<dbReference type="Proteomes" id="UP001596045">
    <property type="component" value="Unassembled WGS sequence"/>
</dbReference>
<keyword evidence="1" id="KW-1133">Transmembrane helix</keyword>
<protein>
    <submittedName>
        <fullName evidence="2">PilW family protein</fullName>
    </submittedName>
</protein>
<feature type="transmembrane region" description="Helical" evidence="1">
    <location>
        <begin position="12"/>
        <end position="36"/>
    </location>
</feature>
<dbReference type="InterPro" id="IPR032092">
    <property type="entry name" value="PilW"/>
</dbReference>
<evidence type="ECO:0000256" key="1">
    <source>
        <dbReference type="SAM" id="Phobius"/>
    </source>
</evidence>
<accession>A0ABW0M941</accession>
<dbReference type="Pfam" id="PF07963">
    <property type="entry name" value="N_methyl"/>
    <property type="match status" value="1"/>
</dbReference>
<keyword evidence="1" id="KW-0472">Membrane</keyword>
<organism evidence="2 3">
    <name type="scientific">Paraherbaspirillum soli</name>
    <dbReference type="NCBI Taxonomy" id="631222"/>
    <lineage>
        <taxon>Bacteria</taxon>
        <taxon>Pseudomonadati</taxon>
        <taxon>Pseudomonadota</taxon>
        <taxon>Betaproteobacteria</taxon>
        <taxon>Burkholderiales</taxon>
        <taxon>Oxalobacteraceae</taxon>
        <taxon>Paraherbaspirillum</taxon>
    </lineage>
</organism>